<dbReference type="Gene3D" id="3.40.50.12780">
    <property type="entry name" value="N-terminal domain of ligase-like"/>
    <property type="match status" value="1"/>
</dbReference>
<dbReference type="Gene3D" id="3.30.300.30">
    <property type="match status" value="1"/>
</dbReference>
<feature type="region of interest" description="Disordered" evidence="1">
    <location>
        <begin position="1"/>
        <end position="77"/>
    </location>
</feature>
<dbReference type="SUPFAM" id="SSF56801">
    <property type="entry name" value="Acetyl-CoA synthetase-like"/>
    <property type="match status" value="1"/>
</dbReference>
<dbReference type="EMBL" id="SZZH01000003">
    <property type="protein sequence ID" value="TKV58565.1"/>
    <property type="molecule type" value="Genomic_DNA"/>
</dbReference>
<feature type="region of interest" description="Disordered" evidence="1">
    <location>
        <begin position="465"/>
        <end position="490"/>
    </location>
</feature>
<dbReference type="OrthoDB" id="9803968at2"/>
<feature type="compositionally biased region" description="Low complexity" evidence="1">
    <location>
        <begin position="756"/>
        <end position="767"/>
    </location>
</feature>
<dbReference type="AlphaFoldDB" id="A0A4V6CTB4"/>
<gene>
    <name evidence="4" type="ORF">FDO65_13560</name>
</gene>
<dbReference type="Proteomes" id="UP000306985">
    <property type="component" value="Unassembled WGS sequence"/>
</dbReference>
<dbReference type="PANTHER" id="PTHR43767">
    <property type="entry name" value="LONG-CHAIN-FATTY-ACID--COA LIGASE"/>
    <property type="match status" value="1"/>
</dbReference>
<evidence type="ECO:0000259" key="2">
    <source>
        <dbReference type="Pfam" id="PF00501"/>
    </source>
</evidence>
<feature type="region of interest" description="Disordered" evidence="1">
    <location>
        <begin position="692"/>
        <end position="796"/>
    </location>
</feature>
<feature type="compositionally biased region" description="Basic residues" evidence="1">
    <location>
        <begin position="1"/>
        <end position="11"/>
    </location>
</feature>
<evidence type="ECO:0000313" key="5">
    <source>
        <dbReference type="Proteomes" id="UP000306985"/>
    </source>
</evidence>
<dbReference type="InterPro" id="IPR045851">
    <property type="entry name" value="AMP-bd_C_sf"/>
</dbReference>
<organism evidence="4 5">
    <name type="scientific">Nakamurella flava</name>
    <dbReference type="NCBI Taxonomy" id="2576308"/>
    <lineage>
        <taxon>Bacteria</taxon>
        <taxon>Bacillati</taxon>
        <taxon>Actinomycetota</taxon>
        <taxon>Actinomycetes</taxon>
        <taxon>Nakamurellales</taxon>
        <taxon>Nakamurellaceae</taxon>
        <taxon>Nakamurella</taxon>
    </lineage>
</organism>
<keyword evidence="5" id="KW-1185">Reference proteome</keyword>
<dbReference type="InterPro" id="IPR025110">
    <property type="entry name" value="AMP-bd_C"/>
</dbReference>
<dbReference type="GO" id="GO:0016878">
    <property type="term" value="F:acid-thiol ligase activity"/>
    <property type="evidence" value="ECO:0007669"/>
    <property type="project" value="UniProtKB-ARBA"/>
</dbReference>
<dbReference type="PANTHER" id="PTHR43767:SF1">
    <property type="entry name" value="NONRIBOSOMAL PEPTIDE SYNTHASE PES1 (EUROFUNG)-RELATED"/>
    <property type="match status" value="1"/>
</dbReference>
<feature type="compositionally biased region" description="Polar residues" evidence="1">
    <location>
        <begin position="466"/>
        <end position="475"/>
    </location>
</feature>
<feature type="domain" description="AMP-dependent synthetase/ligase" evidence="2">
    <location>
        <begin position="278"/>
        <end position="524"/>
    </location>
</feature>
<comment type="caution">
    <text evidence="4">The sequence shown here is derived from an EMBL/GenBank/DDBJ whole genome shotgun (WGS) entry which is preliminary data.</text>
</comment>
<dbReference type="InterPro" id="IPR000873">
    <property type="entry name" value="AMP-dep_synth/lig_dom"/>
</dbReference>
<proteinExistence type="predicted"/>
<dbReference type="Pfam" id="PF13193">
    <property type="entry name" value="AMP-binding_C"/>
    <property type="match status" value="1"/>
</dbReference>
<evidence type="ECO:0008006" key="6">
    <source>
        <dbReference type="Google" id="ProtNLM"/>
    </source>
</evidence>
<protein>
    <recommendedName>
        <fullName evidence="6">Long-chain fatty acid--CoA ligase</fullName>
    </recommendedName>
</protein>
<feature type="compositionally biased region" description="Basic and acidic residues" evidence="1">
    <location>
        <begin position="727"/>
        <end position="746"/>
    </location>
</feature>
<evidence type="ECO:0000259" key="3">
    <source>
        <dbReference type="Pfam" id="PF13193"/>
    </source>
</evidence>
<accession>A0A4V6CTB4</accession>
<sequence length="796" mass="82673">MRRPARRRRPRPGPGGRPPQRRRQRPRWASGRRMTGEPAASGENARRVPPLGDRPVTASPRARPGYPGPAAPGGPASLAAVRHRAPGAHPAGCYPPSTRPHRRRAVQNGAVTAMNDQQRPPRVPTPGENVADLIRRAAADHPDRPAVLGAGGPRTWAQVDAAVDAGVRDLRRRGLTPGERIVIALPTGADLALVLSACARAGAVAVPIGPQPEAVGAVAERVDAFGAVASTLPTGFPLVVDTERIARWWDASAGPAERPAAGGEDLAWLARPFGDRLVMLSHRAVRAAVTALLGLEGGLRDGDRLLQVLPLHHLSGWVTTFLPVAAVGGAAVFPAVSLDAVRAEGRSPAAGSAIDGVLAAVTEHRVTVISGAAAFYHQLAAGREAQEIVDHLSTVRILTSGVPPFESDDRRTADVLAEVGPVWPSYGLAESASVVSTTLVGAPDDPPRPGSAGRPVAGLSLRVSGQEATGTTPAQVSDPDEDAPAEAAGGAGWDDALDVLGDGGEIGEVGPIALRGATLFSGYWPDGRGGPGADGWWVSRDLGYLDDGELHVVDRAGGVLRVTGFPVYPLEVEQELLAHPWVRAAAVVGERSGPSAMSDSRVVAVVVLKAERSDLPALDEDGSTGDGPAVASDQDVVRVLAEHVATRLPAFKRPVAYHFVAELPLTDVGRVDRVAARRRFATAPGLSVPRLAVVPDPAATEPPPARDTAADGTGPSAADSPPPGKPAEGRARKGRSRRSETEKEPAAVEPAEPEAVEVAPEVAPEPVGDLDDLGVRLPAAGDRSDRGRQDTDDDLF</sequence>
<reference evidence="4 5" key="1">
    <citation type="submission" date="2019-05" db="EMBL/GenBank/DDBJ databases">
        <title>Nakamurella sp. N5BH11, whole genome shotgun sequence.</title>
        <authorList>
            <person name="Tuo L."/>
        </authorList>
    </citation>
    <scope>NUCLEOTIDE SEQUENCE [LARGE SCALE GENOMIC DNA]</scope>
    <source>
        <strain evidence="4 5">N5BH11</strain>
    </source>
</reference>
<dbReference type="InterPro" id="IPR050237">
    <property type="entry name" value="ATP-dep_AMP-bd_enzyme"/>
</dbReference>
<dbReference type="Pfam" id="PF00501">
    <property type="entry name" value="AMP-binding"/>
    <property type="match status" value="2"/>
</dbReference>
<evidence type="ECO:0000256" key="1">
    <source>
        <dbReference type="SAM" id="MobiDB-lite"/>
    </source>
</evidence>
<evidence type="ECO:0000313" key="4">
    <source>
        <dbReference type="EMBL" id="TKV58565.1"/>
    </source>
</evidence>
<dbReference type="InterPro" id="IPR042099">
    <property type="entry name" value="ANL_N_sf"/>
</dbReference>
<feature type="domain" description="AMP-dependent synthetase/ligase" evidence="2">
    <location>
        <begin position="135"/>
        <end position="211"/>
    </location>
</feature>
<feature type="domain" description="AMP-binding enzyme C-terminal" evidence="3">
    <location>
        <begin position="571"/>
        <end position="669"/>
    </location>
</feature>
<name>A0A4V6CTB4_9ACTN</name>